<dbReference type="EMBL" id="JADGJH010001678">
    <property type="protein sequence ID" value="KAJ3110971.1"/>
    <property type="molecule type" value="Genomic_DNA"/>
</dbReference>
<comment type="caution">
    <text evidence="1">The sequence shown here is derived from an EMBL/GenBank/DDBJ whole genome shotgun (WGS) entry which is preliminary data.</text>
</comment>
<evidence type="ECO:0000313" key="2">
    <source>
        <dbReference type="Proteomes" id="UP001211907"/>
    </source>
</evidence>
<dbReference type="AlphaFoldDB" id="A0AAD5SWD7"/>
<accession>A0AAD5SWD7</accession>
<keyword evidence="2" id="KW-1185">Reference proteome</keyword>
<protein>
    <submittedName>
        <fullName evidence="1">Uncharacterized protein</fullName>
    </submittedName>
</protein>
<dbReference type="Proteomes" id="UP001211907">
    <property type="component" value="Unassembled WGS sequence"/>
</dbReference>
<evidence type="ECO:0000313" key="1">
    <source>
        <dbReference type="EMBL" id="KAJ3110971.1"/>
    </source>
</evidence>
<proteinExistence type="predicted"/>
<sequence length="122" mass="13778">MLKNPMLQHLTMRRNANIGITTTQVANLYKEKAMLTALIAAHQTTITQAGHIRKDSVANAARKLEEYEHLLEGRDIALEREIEESVRQEVNFINFSKSKAAGRRTSMAAIRFLPGNVLDDFL</sequence>
<name>A0AAD5SWD7_9FUNG</name>
<reference evidence="1" key="1">
    <citation type="submission" date="2020-05" db="EMBL/GenBank/DDBJ databases">
        <title>Phylogenomic resolution of chytrid fungi.</title>
        <authorList>
            <person name="Stajich J.E."/>
            <person name="Amses K."/>
            <person name="Simmons R."/>
            <person name="Seto K."/>
            <person name="Myers J."/>
            <person name="Bonds A."/>
            <person name="Quandt C.A."/>
            <person name="Barry K."/>
            <person name="Liu P."/>
            <person name="Grigoriev I."/>
            <person name="Longcore J.E."/>
            <person name="James T.Y."/>
        </authorList>
    </citation>
    <scope>NUCLEOTIDE SEQUENCE</scope>
    <source>
        <strain evidence="1">JEL0513</strain>
    </source>
</reference>
<gene>
    <name evidence="1" type="ORF">HK100_002849</name>
</gene>
<organism evidence="1 2">
    <name type="scientific">Physocladia obscura</name>
    <dbReference type="NCBI Taxonomy" id="109957"/>
    <lineage>
        <taxon>Eukaryota</taxon>
        <taxon>Fungi</taxon>
        <taxon>Fungi incertae sedis</taxon>
        <taxon>Chytridiomycota</taxon>
        <taxon>Chytridiomycota incertae sedis</taxon>
        <taxon>Chytridiomycetes</taxon>
        <taxon>Chytridiales</taxon>
        <taxon>Chytriomycetaceae</taxon>
        <taxon>Physocladia</taxon>
    </lineage>
</organism>